<dbReference type="InterPro" id="IPR042633">
    <property type="entry name" value="CRYZL1"/>
</dbReference>
<dbReference type="PANTHER" id="PTHR44461:SF1">
    <property type="entry name" value="QUINONE OXIDOREDUCTASE-LIKE PROTEIN 1"/>
    <property type="match status" value="1"/>
</dbReference>
<sequence>MKGLYCKVGETAAEAKFVIQETNVPSALGSNQVKVQVKACALSPLDLKLHEDLKFQKDLVPVGREIVGIVLQVGPKVTFFQPDDEVVGKCYRNSALGYSDVWFVRYRHHQRESSCSEAREVEMGGGGRGHSGWTPGLYSPPYPSPYGIREHTAGAGWSQCSPLEFWPSS</sequence>
<reference evidence="2" key="1">
    <citation type="submission" date="2008-10" db="EMBL/GenBank/DDBJ databases">
        <authorList>
            <consortium name="cGRASP (B.F. Koop &amp; W.S. Davidson)"/>
            <person name="Leong J."/>
            <person name="von Schalburg K."/>
            <person name="Cooper G."/>
            <person name="Moore R."/>
            <person name="Holt R."/>
            <person name="Davidson W.S."/>
            <person name="Koop B.F."/>
        </authorList>
    </citation>
    <scope>NUCLEOTIDE SEQUENCE</scope>
    <source>
        <tissue evidence="2">Brain</tissue>
    </source>
</reference>
<evidence type="ECO:0000259" key="1">
    <source>
        <dbReference type="Pfam" id="PF08240"/>
    </source>
</evidence>
<name>B5X394_SALSA</name>
<reference evidence="2" key="3">
    <citation type="submission" date="2010-08" db="EMBL/GenBank/DDBJ databases">
        <authorList>
            <consortium name="cGRASP (B.F. Koop &amp; W.S. Davidson)"/>
        </authorList>
    </citation>
    <scope>NUCLEOTIDE SEQUENCE</scope>
    <source>
        <tissue evidence="2">Brain</tissue>
    </source>
</reference>
<dbReference type="Pfam" id="PF08240">
    <property type="entry name" value="ADH_N"/>
    <property type="match status" value="1"/>
</dbReference>
<dbReference type="AlphaFoldDB" id="B5X394"/>
<dbReference type="PANTHER" id="PTHR44461">
    <property type="entry name" value="QUINONE OXIDOREDUCTASE-LIKE PROTEIN 1"/>
    <property type="match status" value="1"/>
</dbReference>
<protein>
    <submittedName>
        <fullName evidence="2">Quinone oxidoreductase-like 1</fullName>
    </submittedName>
</protein>
<evidence type="ECO:0000313" key="2">
    <source>
        <dbReference type="EMBL" id="ACI33775.1"/>
    </source>
</evidence>
<feature type="domain" description="Alcohol dehydrogenase-like N-terminal" evidence="1">
    <location>
        <begin position="30"/>
        <end position="93"/>
    </location>
</feature>
<dbReference type="EMBL" id="BT045513">
    <property type="protein sequence ID" value="ACI33775.1"/>
    <property type="molecule type" value="mRNA"/>
</dbReference>
<proteinExistence type="evidence at transcript level"/>
<gene>
    <name evidence="2" type="primary">QORL</name>
</gene>
<dbReference type="InterPro" id="IPR011032">
    <property type="entry name" value="GroES-like_sf"/>
</dbReference>
<reference evidence="2" key="2">
    <citation type="journal article" date="2010" name="BMC Genomics">
        <title>Salmo salar and Esox lucius full-length cDNA sequences reveal changes in evolutionary pressures on a post-tetraploidization genome.</title>
        <authorList>
            <person name="Leong J.S."/>
            <person name="Jantzen S.G."/>
            <person name="von Schalburg K.R."/>
            <person name="Cooper G.A."/>
            <person name="Messmer A.M."/>
            <person name="Liao N.Y."/>
            <person name="Munro S."/>
            <person name="Moore R."/>
            <person name="Holt R.A."/>
            <person name="Jones S.J."/>
            <person name="Davidson W.S."/>
            <person name="Koop B.F."/>
        </authorList>
    </citation>
    <scope>NUCLEOTIDE SEQUENCE</scope>
    <source>
        <tissue evidence="2">Brain</tissue>
    </source>
</reference>
<dbReference type="InterPro" id="IPR013154">
    <property type="entry name" value="ADH-like_N"/>
</dbReference>
<dbReference type="SUPFAM" id="SSF50129">
    <property type="entry name" value="GroES-like"/>
    <property type="match status" value="1"/>
</dbReference>
<organism evidence="2">
    <name type="scientific">Salmo salar</name>
    <name type="common">Atlantic salmon</name>
    <dbReference type="NCBI Taxonomy" id="8030"/>
    <lineage>
        <taxon>Eukaryota</taxon>
        <taxon>Metazoa</taxon>
        <taxon>Chordata</taxon>
        <taxon>Craniata</taxon>
        <taxon>Vertebrata</taxon>
        <taxon>Euteleostomi</taxon>
        <taxon>Actinopterygii</taxon>
        <taxon>Neopterygii</taxon>
        <taxon>Teleostei</taxon>
        <taxon>Protacanthopterygii</taxon>
        <taxon>Salmoniformes</taxon>
        <taxon>Salmonidae</taxon>
        <taxon>Salmoninae</taxon>
        <taxon>Salmo</taxon>
    </lineage>
</organism>
<accession>B5X394</accession>
<dbReference type="Gene3D" id="3.90.180.10">
    <property type="entry name" value="Medium-chain alcohol dehydrogenases, catalytic domain"/>
    <property type="match status" value="1"/>
</dbReference>